<comment type="caution">
    <text evidence="1">The sequence shown here is derived from an EMBL/GenBank/DDBJ whole genome shotgun (WGS) entry which is preliminary data.</text>
</comment>
<organism evidence="1 2">
    <name type="scientific">Citricoccus zhacaiensis</name>
    <dbReference type="NCBI Taxonomy" id="489142"/>
    <lineage>
        <taxon>Bacteria</taxon>
        <taxon>Bacillati</taxon>
        <taxon>Actinomycetota</taxon>
        <taxon>Actinomycetes</taxon>
        <taxon>Micrococcales</taxon>
        <taxon>Micrococcaceae</taxon>
        <taxon>Citricoccus</taxon>
    </lineage>
</organism>
<keyword evidence="2" id="KW-1185">Reference proteome</keyword>
<evidence type="ECO:0000313" key="1">
    <source>
        <dbReference type="EMBL" id="GGO46325.1"/>
    </source>
</evidence>
<dbReference type="Proteomes" id="UP000642509">
    <property type="component" value="Unassembled WGS sequence"/>
</dbReference>
<proteinExistence type="predicted"/>
<name>A0ABQ2M2D1_9MICC</name>
<evidence type="ECO:0008006" key="3">
    <source>
        <dbReference type="Google" id="ProtNLM"/>
    </source>
</evidence>
<protein>
    <recommendedName>
        <fullName evidence="3">DUF892 family protein</fullName>
    </recommendedName>
</protein>
<accession>A0ABQ2M2D1</accession>
<dbReference type="EMBL" id="BMLQ01000005">
    <property type="protein sequence ID" value="GGO46325.1"/>
    <property type="molecule type" value="Genomic_DNA"/>
</dbReference>
<gene>
    <name evidence="1" type="ORF">GCM10010977_21030</name>
</gene>
<evidence type="ECO:0000313" key="2">
    <source>
        <dbReference type="Proteomes" id="UP000642509"/>
    </source>
</evidence>
<dbReference type="RefSeq" id="WP_188806098.1">
    <property type="nucleotide sequence ID" value="NZ_BAAAOU010000011.1"/>
</dbReference>
<sequence length="170" mass="19045">METAHGPIDRDHLEDYLNHHLLGSRSGVRMFQTAADTWNGTEYEHQFLDLAEQVQQDQKTLEALIERLGMKIPAVKKAVGKAAEVAGRLNPVNLTRSKTQGMTQVEMDLLQGALQAKSGMWHVLARLAEQFPELGMEPNQMTGLYESAQQQEAEVRRISEETLGTRFVAS</sequence>
<reference evidence="2" key="1">
    <citation type="journal article" date="2019" name="Int. J. Syst. Evol. Microbiol.">
        <title>The Global Catalogue of Microorganisms (GCM) 10K type strain sequencing project: providing services to taxonomists for standard genome sequencing and annotation.</title>
        <authorList>
            <consortium name="The Broad Institute Genomics Platform"/>
            <consortium name="The Broad Institute Genome Sequencing Center for Infectious Disease"/>
            <person name="Wu L."/>
            <person name="Ma J."/>
        </authorList>
    </citation>
    <scope>NUCLEOTIDE SEQUENCE [LARGE SCALE GENOMIC DNA]</scope>
    <source>
        <strain evidence="2">CGMCC 1.7064</strain>
    </source>
</reference>